<keyword evidence="7" id="KW-1185">Reference proteome</keyword>
<dbReference type="FunFam" id="3.90.1530.30:FF:000001">
    <property type="entry name" value="Chromosome partitioning protein ParB"/>
    <property type="match status" value="1"/>
</dbReference>
<evidence type="ECO:0000313" key="6">
    <source>
        <dbReference type="EMBL" id="AFM14811.1"/>
    </source>
</evidence>
<reference evidence="6 7" key="1">
    <citation type="submission" date="2012-06" db="EMBL/GenBank/DDBJ databases">
        <title>The complete plasmid of genome of Turneriella parva DSM 21527.</title>
        <authorList>
            <consortium name="US DOE Joint Genome Institute (JGI-PGF)"/>
            <person name="Lucas S."/>
            <person name="Han J."/>
            <person name="Lapidus A."/>
            <person name="Bruce D."/>
            <person name="Goodwin L."/>
            <person name="Pitluck S."/>
            <person name="Peters L."/>
            <person name="Kyrpides N."/>
            <person name="Mavromatis K."/>
            <person name="Ivanova N."/>
            <person name="Mikhailova N."/>
            <person name="Chertkov O."/>
            <person name="Detter J.C."/>
            <person name="Tapia R."/>
            <person name="Han C."/>
            <person name="Land M."/>
            <person name="Hauser L."/>
            <person name="Markowitz V."/>
            <person name="Cheng J.-F."/>
            <person name="Hugenholtz P."/>
            <person name="Woyke T."/>
            <person name="Wu D."/>
            <person name="Gronow S."/>
            <person name="Wellnitz S."/>
            <person name="Brambilla E."/>
            <person name="Klenk H.-P."/>
            <person name="Eisen J.A."/>
        </authorList>
    </citation>
    <scope>NUCLEOTIDE SEQUENCE [LARGE SCALE GENOMIC DNA]</scope>
    <source>
        <strain evidence="7">ATCC BAA-1111 / DSM 21527 / NCTC 11395 / H</strain>
        <plasmid evidence="7">Plasmid pTURPA.01</plasmid>
    </source>
</reference>
<dbReference type="InterPro" id="IPR003115">
    <property type="entry name" value="ParB_N"/>
</dbReference>
<dbReference type="GO" id="GO:0045881">
    <property type="term" value="P:positive regulation of sporulation resulting in formation of a cellular spore"/>
    <property type="evidence" value="ECO:0007669"/>
    <property type="project" value="TreeGrafter"/>
</dbReference>
<geneLocation type="plasmid" evidence="6 7">
    <name>pTURPA.01</name>
</geneLocation>
<protein>
    <submittedName>
        <fullName evidence="6">ParB family protein</fullName>
    </submittedName>
</protein>
<dbReference type="RefSeq" id="WP_014805286.1">
    <property type="nucleotide sequence ID" value="NC_018021.1"/>
</dbReference>
<sequence>MASKSKKLGFAADIFEQDIEGIIRKIRLGEIQPSAEQPRTRFDETITALAESIKTEGLLQPIVVTKEGTHYKIIAGERRYRAAKLLGLEEIECRILRKNAKDTYRLAVIENLQRENLDPIDESRAFRRLKTEYGHTDAELAQIVGKSRNYVSEILSVAEIPSSWIDRAKNAGIESKNLFIQFAQAVKSGSAEQFITAFSSGNLTTVASAKQFNRANKPDVQPKRPAATGAPAEVSCSSEQSGRTAKFTITVQAGQALPSGKVKALESALVEIIKRQLK</sequence>
<accession>I4BC04</accession>
<dbReference type="InterPro" id="IPR041468">
    <property type="entry name" value="HTH_ParB/Spo0J"/>
</dbReference>
<dbReference type="NCBIfam" id="TIGR00180">
    <property type="entry name" value="parB_part"/>
    <property type="match status" value="1"/>
</dbReference>
<dbReference type="EMBL" id="CP002960">
    <property type="protein sequence ID" value="AFM14811.1"/>
    <property type="molecule type" value="Genomic_DNA"/>
</dbReference>
<dbReference type="GO" id="GO:0005694">
    <property type="term" value="C:chromosome"/>
    <property type="evidence" value="ECO:0007669"/>
    <property type="project" value="TreeGrafter"/>
</dbReference>
<evidence type="ECO:0000256" key="3">
    <source>
        <dbReference type="ARBA" id="ARBA00023125"/>
    </source>
</evidence>
<feature type="region of interest" description="Disordered" evidence="4">
    <location>
        <begin position="215"/>
        <end position="237"/>
    </location>
</feature>
<keyword evidence="6" id="KW-0614">Plasmid</keyword>
<dbReference type="Gene3D" id="1.10.10.2830">
    <property type="match status" value="1"/>
</dbReference>
<dbReference type="GO" id="GO:0003677">
    <property type="term" value="F:DNA binding"/>
    <property type="evidence" value="ECO:0007669"/>
    <property type="project" value="UniProtKB-KW"/>
</dbReference>
<dbReference type="Pfam" id="PF02195">
    <property type="entry name" value="ParB_N"/>
    <property type="match status" value="1"/>
</dbReference>
<dbReference type="Pfam" id="PF17762">
    <property type="entry name" value="HTH_ParB"/>
    <property type="match status" value="1"/>
</dbReference>
<dbReference type="InterPro" id="IPR036086">
    <property type="entry name" value="ParB/Sulfiredoxin_sf"/>
</dbReference>
<dbReference type="Gene3D" id="3.90.1530.30">
    <property type="match status" value="1"/>
</dbReference>
<dbReference type="Proteomes" id="UP000006048">
    <property type="component" value="Plasmid pTURPA.01"/>
</dbReference>
<evidence type="ECO:0000259" key="5">
    <source>
        <dbReference type="SMART" id="SM00470"/>
    </source>
</evidence>
<dbReference type="PANTHER" id="PTHR33375">
    <property type="entry name" value="CHROMOSOME-PARTITIONING PROTEIN PARB-RELATED"/>
    <property type="match status" value="1"/>
</dbReference>
<dbReference type="PANTHER" id="PTHR33375:SF1">
    <property type="entry name" value="CHROMOSOME-PARTITIONING PROTEIN PARB-RELATED"/>
    <property type="match status" value="1"/>
</dbReference>
<evidence type="ECO:0000256" key="2">
    <source>
        <dbReference type="ARBA" id="ARBA00022829"/>
    </source>
</evidence>
<gene>
    <name evidence="6" type="ordered locus">Turpa_0009</name>
</gene>
<keyword evidence="3" id="KW-0238">DNA-binding</keyword>
<name>I4BC04_TURPD</name>
<keyword evidence="2" id="KW-0159">Chromosome partition</keyword>
<dbReference type="InterPro" id="IPR050336">
    <property type="entry name" value="Chromosome_partition/occlusion"/>
</dbReference>
<dbReference type="HOGENOM" id="CLU_023853_0_0_12"/>
<dbReference type="SUPFAM" id="SSF110849">
    <property type="entry name" value="ParB/Sulfiredoxin"/>
    <property type="match status" value="1"/>
</dbReference>
<evidence type="ECO:0000313" key="7">
    <source>
        <dbReference type="Proteomes" id="UP000006048"/>
    </source>
</evidence>
<evidence type="ECO:0000256" key="4">
    <source>
        <dbReference type="SAM" id="MobiDB-lite"/>
    </source>
</evidence>
<comment type="similarity">
    <text evidence="1">Belongs to the ParB family.</text>
</comment>
<evidence type="ECO:0000256" key="1">
    <source>
        <dbReference type="ARBA" id="ARBA00006295"/>
    </source>
</evidence>
<dbReference type="AlphaFoldDB" id="I4BC04"/>
<proteinExistence type="inferred from homology"/>
<dbReference type="KEGG" id="tpx:Turpa_0009"/>
<feature type="domain" description="ParB-like N-terminal" evidence="5">
    <location>
        <begin position="24"/>
        <end position="112"/>
    </location>
</feature>
<organism evidence="6 7">
    <name type="scientific">Turneriella parva (strain ATCC BAA-1111 / DSM 21527 / NCTC 11395 / H)</name>
    <name type="common">Leptospira parva</name>
    <dbReference type="NCBI Taxonomy" id="869212"/>
    <lineage>
        <taxon>Bacteria</taxon>
        <taxon>Pseudomonadati</taxon>
        <taxon>Spirochaetota</taxon>
        <taxon>Spirochaetia</taxon>
        <taxon>Leptospirales</taxon>
        <taxon>Leptospiraceae</taxon>
        <taxon>Turneriella</taxon>
    </lineage>
</organism>
<dbReference type="SMART" id="SM00470">
    <property type="entry name" value="ParB"/>
    <property type="match status" value="1"/>
</dbReference>
<dbReference type="OrthoDB" id="324471at2"/>
<dbReference type="GO" id="GO:0007059">
    <property type="term" value="P:chromosome segregation"/>
    <property type="evidence" value="ECO:0007669"/>
    <property type="project" value="UniProtKB-KW"/>
</dbReference>
<dbReference type="InterPro" id="IPR004437">
    <property type="entry name" value="ParB/RepB/Spo0J"/>
</dbReference>